<proteinExistence type="inferred from homology"/>
<keyword evidence="4 5" id="KW-0326">Glycosidase</keyword>
<dbReference type="InterPro" id="IPR022790">
    <property type="entry name" value="GH26_dom"/>
</dbReference>
<comment type="similarity">
    <text evidence="1 5">Belongs to the glycosyl hydrolase 26 family.</text>
</comment>
<dbReference type="SUPFAM" id="SSF51445">
    <property type="entry name" value="(Trans)glycosidases"/>
    <property type="match status" value="1"/>
</dbReference>
<evidence type="ECO:0000313" key="8">
    <source>
        <dbReference type="Proteomes" id="UP001221924"/>
    </source>
</evidence>
<evidence type="ECO:0000256" key="1">
    <source>
        <dbReference type="ARBA" id="ARBA00007754"/>
    </source>
</evidence>
<evidence type="ECO:0000256" key="3">
    <source>
        <dbReference type="ARBA" id="ARBA00022801"/>
    </source>
</evidence>
<dbReference type="Proteomes" id="UP001221924">
    <property type="component" value="Unassembled WGS sequence"/>
</dbReference>
<evidence type="ECO:0000256" key="5">
    <source>
        <dbReference type="PROSITE-ProRule" id="PRU01100"/>
    </source>
</evidence>
<dbReference type="PANTHER" id="PTHR40079:SF4">
    <property type="entry name" value="GH26 DOMAIN-CONTAINING PROTEIN-RELATED"/>
    <property type="match status" value="1"/>
</dbReference>
<dbReference type="RefSeq" id="WP_240053518.1">
    <property type="nucleotide sequence ID" value="NZ_CAXKYC010000032.1"/>
</dbReference>
<feature type="active site" description="Nucleophile" evidence="5">
    <location>
        <position position="424"/>
    </location>
</feature>
<dbReference type="GO" id="GO:0006080">
    <property type="term" value="P:substituted mannan metabolic process"/>
    <property type="evidence" value="ECO:0007669"/>
    <property type="project" value="InterPro"/>
</dbReference>
<dbReference type="Pfam" id="PF13205">
    <property type="entry name" value="Big_5"/>
    <property type="match status" value="1"/>
</dbReference>
<dbReference type="GO" id="GO:0016985">
    <property type="term" value="F:mannan endo-1,4-beta-mannosidase activity"/>
    <property type="evidence" value="ECO:0007669"/>
    <property type="project" value="InterPro"/>
</dbReference>
<feature type="active site" description="Proton donor" evidence="5">
    <location>
        <position position="324"/>
    </location>
</feature>
<dbReference type="AlphaFoldDB" id="A0AAW6M8T5"/>
<dbReference type="PROSITE" id="PS51764">
    <property type="entry name" value="GH26"/>
    <property type="match status" value="1"/>
</dbReference>
<dbReference type="InterPro" id="IPR000805">
    <property type="entry name" value="Glyco_hydro_26"/>
</dbReference>
<dbReference type="PANTHER" id="PTHR40079">
    <property type="entry name" value="MANNAN ENDO-1,4-BETA-MANNOSIDASE E-RELATED"/>
    <property type="match status" value="1"/>
</dbReference>
<feature type="domain" description="GH26" evidence="6">
    <location>
        <begin position="162"/>
        <end position="479"/>
    </location>
</feature>
<evidence type="ECO:0000256" key="4">
    <source>
        <dbReference type="ARBA" id="ARBA00023295"/>
    </source>
</evidence>
<name>A0AAW6M8T5_9BACE</name>
<keyword evidence="3 5" id="KW-0378">Hydrolase</keyword>
<accession>A0AAW6M8T5</accession>
<protein>
    <submittedName>
        <fullName evidence="7">Glycosyl hydrolase</fullName>
    </submittedName>
</protein>
<comment type="caution">
    <text evidence="7">The sequence shown here is derived from an EMBL/GenBank/DDBJ whole genome shotgun (WGS) entry which is preliminary data.</text>
</comment>
<keyword evidence="2" id="KW-0732">Signal</keyword>
<dbReference type="Gene3D" id="3.20.20.80">
    <property type="entry name" value="Glycosidases"/>
    <property type="match status" value="1"/>
</dbReference>
<dbReference type="Pfam" id="PF02156">
    <property type="entry name" value="Glyco_hydro_26"/>
    <property type="match status" value="1"/>
</dbReference>
<gene>
    <name evidence="7" type="ORF">PZH42_15925</name>
</gene>
<sequence>MKDMKIESVALYKCIRKLLSVIFLLPLFYACGSDNGFSQEELQLDAPQLVSSIPANGAVDVSDADLNVVLTYDQNVIAPSSGHSQVVVAGATVDKVSANLKNVTICLSGLEKGTNYNLVIPEGVVLGPTGVRAPQLTISFSTVKKPGVKPVDTELCTSTPLLQAKKVYDYLISVYGSKTLSASMANVSWNVAEAELVKKATGKYPAIAFFDYIHLAWSPANWINYSDTKVVEDWWNANGLVGASWHWNVPATEKDTDLNKYTCTPGNGTQNNDGNWTTTFHPKNIFTEGTWESNVAKADLEKMAGYLKLLQDKGIPVIWRPLHEAAGNIYEYNGGTAWFWWGSDGADTYKKLWRYMFNFFKEKGINNLIWVWTTQTKDVDFYPGDEYVDIIGRDIYNQTAGVDNAAQFNLIFDSYSQKMIALSECGGVAKFSEQWSAGAHWAFFMPWYQYDATTLIGHQHADQAWWSDAMNQDYVISREKLPSMK</sequence>
<dbReference type="InterPro" id="IPR032812">
    <property type="entry name" value="SbsA_Ig"/>
</dbReference>
<evidence type="ECO:0000313" key="7">
    <source>
        <dbReference type="EMBL" id="MDE8695597.1"/>
    </source>
</evidence>
<organism evidence="7 8">
    <name type="scientific">Bacteroides cellulosilyticus</name>
    <dbReference type="NCBI Taxonomy" id="246787"/>
    <lineage>
        <taxon>Bacteria</taxon>
        <taxon>Pseudomonadati</taxon>
        <taxon>Bacteroidota</taxon>
        <taxon>Bacteroidia</taxon>
        <taxon>Bacteroidales</taxon>
        <taxon>Bacteroidaceae</taxon>
        <taxon>Bacteroides</taxon>
    </lineage>
</organism>
<evidence type="ECO:0000256" key="2">
    <source>
        <dbReference type="ARBA" id="ARBA00022729"/>
    </source>
</evidence>
<dbReference type="PRINTS" id="PR00739">
    <property type="entry name" value="GLHYDRLASE26"/>
</dbReference>
<reference evidence="7" key="1">
    <citation type="submission" date="2023-03" db="EMBL/GenBank/DDBJ databases">
        <title>DFI Biobank Strains.</title>
        <authorList>
            <person name="Mostad J."/>
            <person name="Paddock L."/>
            <person name="Medina S."/>
            <person name="Waligurski E."/>
            <person name="Barat B."/>
            <person name="Smith R."/>
            <person name="Burgo V."/>
            <person name="Metcalfe C."/>
            <person name="Woodson C."/>
            <person name="Sundararajan A."/>
            <person name="Ramaswamy R."/>
            <person name="Lin H."/>
            <person name="Pamer E.G."/>
        </authorList>
    </citation>
    <scope>NUCLEOTIDE SEQUENCE</scope>
    <source>
        <strain evidence="7">DFI.9.5</strain>
    </source>
</reference>
<dbReference type="PROSITE" id="PS51257">
    <property type="entry name" value="PROKAR_LIPOPROTEIN"/>
    <property type="match status" value="1"/>
</dbReference>
<dbReference type="InterPro" id="IPR017853">
    <property type="entry name" value="GH"/>
</dbReference>
<evidence type="ECO:0000259" key="6">
    <source>
        <dbReference type="PROSITE" id="PS51764"/>
    </source>
</evidence>
<dbReference type="EMBL" id="JARFID010000016">
    <property type="protein sequence ID" value="MDE8695597.1"/>
    <property type="molecule type" value="Genomic_DNA"/>
</dbReference>